<protein>
    <submittedName>
        <fullName evidence="2">NAD dependent epimerase/dehydratase</fullName>
    </submittedName>
</protein>
<dbReference type="Proteomes" id="UP000813444">
    <property type="component" value="Unassembled WGS sequence"/>
</dbReference>
<dbReference type="SUPFAM" id="SSF51735">
    <property type="entry name" value="NAD(P)-binding Rossmann-fold domains"/>
    <property type="match status" value="1"/>
</dbReference>
<comment type="caution">
    <text evidence="2">The sequence shown here is derived from an EMBL/GenBank/DDBJ whole genome shotgun (WGS) entry which is preliminary data.</text>
</comment>
<evidence type="ECO:0000313" key="2">
    <source>
        <dbReference type="EMBL" id="KAH7327774.1"/>
    </source>
</evidence>
<dbReference type="InterPro" id="IPR036291">
    <property type="entry name" value="NAD(P)-bd_dom_sf"/>
</dbReference>
<organism evidence="2 3">
    <name type="scientific">Stachybotrys elegans</name>
    <dbReference type="NCBI Taxonomy" id="80388"/>
    <lineage>
        <taxon>Eukaryota</taxon>
        <taxon>Fungi</taxon>
        <taxon>Dikarya</taxon>
        <taxon>Ascomycota</taxon>
        <taxon>Pezizomycotina</taxon>
        <taxon>Sordariomycetes</taxon>
        <taxon>Hypocreomycetidae</taxon>
        <taxon>Hypocreales</taxon>
        <taxon>Stachybotryaceae</taxon>
        <taxon>Stachybotrys</taxon>
    </lineage>
</organism>
<feature type="domain" description="NAD-dependent epimerase/dehydratase" evidence="1">
    <location>
        <begin position="14"/>
        <end position="247"/>
    </location>
</feature>
<dbReference type="Gene3D" id="3.40.50.720">
    <property type="entry name" value="NAD(P)-binding Rossmann-like Domain"/>
    <property type="match status" value="1"/>
</dbReference>
<dbReference type="EMBL" id="JAGPNK010000001">
    <property type="protein sequence ID" value="KAH7327774.1"/>
    <property type="molecule type" value="Genomic_DNA"/>
</dbReference>
<proteinExistence type="predicted"/>
<dbReference type="GO" id="GO:0005737">
    <property type="term" value="C:cytoplasm"/>
    <property type="evidence" value="ECO:0007669"/>
    <property type="project" value="TreeGrafter"/>
</dbReference>
<dbReference type="PANTHER" id="PTHR48079">
    <property type="entry name" value="PROTEIN YEEZ"/>
    <property type="match status" value="1"/>
</dbReference>
<dbReference type="OrthoDB" id="2735536at2759"/>
<reference evidence="2" key="1">
    <citation type="journal article" date="2021" name="Nat. Commun.">
        <title>Genetic determinants of endophytism in the Arabidopsis root mycobiome.</title>
        <authorList>
            <person name="Mesny F."/>
            <person name="Miyauchi S."/>
            <person name="Thiergart T."/>
            <person name="Pickel B."/>
            <person name="Atanasova L."/>
            <person name="Karlsson M."/>
            <person name="Huettel B."/>
            <person name="Barry K.W."/>
            <person name="Haridas S."/>
            <person name="Chen C."/>
            <person name="Bauer D."/>
            <person name="Andreopoulos W."/>
            <person name="Pangilinan J."/>
            <person name="LaButti K."/>
            <person name="Riley R."/>
            <person name="Lipzen A."/>
            <person name="Clum A."/>
            <person name="Drula E."/>
            <person name="Henrissat B."/>
            <person name="Kohler A."/>
            <person name="Grigoriev I.V."/>
            <person name="Martin F.M."/>
            <person name="Hacquard S."/>
        </authorList>
    </citation>
    <scope>NUCLEOTIDE SEQUENCE</scope>
    <source>
        <strain evidence="2">MPI-CAGE-CH-0235</strain>
    </source>
</reference>
<dbReference type="GO" id="GO:0004029">
    <property type="term" value="F:aldehyde dehydrogenase (NAD+) activity"/>
    <property type="evidence" value="ECO:0007669"/>
    <property type="project" value="TreeGrafter"/>
</dbReference>
<sequence>MSNPAPRPAPKTAFITGANGYIGHAVARAFLAAGYRTFGLVRRESAVKDLAVAEITPVVGTLDDLSFLDTQVYPYADRFDVIVNATEVVGGYAKHFEQSMQLVRTLAKRSLNNGVRPLVLWSTGCKDYGQTGFHGDADLAPHTEESPVTGLGIIKERAESCQTVFHHKDLFDAALLFPTNVYGYTSSYWAAFLQYAAEQAKGRKVLTFAGNPNTISHGMHVDDCAAAYVALAEHADRGAVAAQSFNISAYRYETSGEIADALAAEYGMEEARWVPLDQAPEGYPPGLLFGMNWSQWVSSDKIRRVTGWSDKRALLTEDLKAYRRSYEAFEAAGHDNITVIKERMDKLFEGMAK</sequence>
<name>A0A8K0T633_9HYPO</name>
<dbReference type="InterPro" id="IPR051783">
    <property type="entry name" value="NAD(P)-dependent_oxidoreduct"/>
</dbReference>
<accession>A0A8K0T633</accession>
<dbReference type="InterPro" id="IPR001509">
    <property type="entry name" value="Epimerase_deHydtase"/>
</dbReference>
<keyword evidence="3" id="KW-1185">Reference proteome</keyword>
<dbReference type="AlphaFoldDB" id="A0A8K0T633"/>
<dbReference type="Pfam" id="PF01370">
    <property type="entry name" value="Epimerase"/>
    <property type="match status" value="1"/>
</dbReference>
<evidence type="ECO:0000313" key="3">
    <source>
        <dbReference type="Proteomes" id="UP000813444"/>
    </source>
</evidence>
<dbReference type="PANTHER" id="PTHR48079:SF6">
    <property type="entry name" value="NAD(P)-BINDING DOMAIN-CONTAINING PROTEIN-RELATED"/>
    <property type="match status" value="1"/>
</dbReference>
<gene>
    <name evidence="2" type="ORF">B0I35DRAFT_415704</name>
</gene>
<evidence type="ECO:0000259" key="1">
    <source>
        <dbReference type="Pfam" id="PF01370"/>
    </source>
</evidence>